<name>A0A6A4GQW3_9AGAR</name>
<dbReference type="PANTHER" id="PTHR47842:SF1">
    <property type="entry name" value="DUF676 DOMAIN-CONTAINING PROTEIN"/>
    <property type="match status" value="1"/>
</dbReference>
<dbReference type="Proteomes" id="UP000799118">
    <property type="component" value="Unassembled WGS sequence"/>
</dbReference>
<feature type="compositionally biased region" description="Basic and acidic residues" evidence="1">
    <location>
        <begin position="369"/>
        <end position="380"/>
    </location>
</feature>
<accession>A0A6A4GQW3</accession>
<dbReference type="OrthoDB" id="442243at2759"/>
<dbReference type="SUPFAM" id="SSF53474">
    <property type="entry name" value="alpha/beta-Hydrolases"/>
    <property type="match status" value="1"/>
</dbReference>
<protein>
    <submittedName>
        <fullName evidence="2">Uncharacterized protein</fullName>
    </submittedName>
</protein>
<dbReference type="Gene3D" id="3.40.50.1820">
    <property type="entry name" value="alpha/beta hydrolase"/>
    <property type="match status" value="1"/>
</dbReference>
<dbReference type="PANTHER" id="PTHR47842">
    <property type="entry name" value="EXPRESSED PROTEIN"/>
    <property type="match status" value="1"/>
</dbReference>
<evidence type="ECO:0000313" key="2">
    <source>
        <dbReference type="EMBL" id="KAE9387816.1"/>
    </source>
</evidence>
<feature type="compositionally biased region" description="Basic and acidic residues" evidence="1">
    <location>
        <begin position="388"/>
        <end position="401"/>
    </location>
</feature>
<reference evidence="2" key="1">
    <citation type="journal article" date="2019" name="Environ. Microbiol.">
        <title>Fungal ecological strategies reflected in gene transcription - a case study of two litter decomposers.</title>
        <authorList>
            <person name="Barbi F."/>
            <person name="Kohler A."/>
            <person name="Barry K."/>
            <person name="Baskaran P."/>
            <person name="Daum C."/>
            <person name="Fauchery L."/>
            <person name="Ihrmark K."/>
            <person name="Kuo A."/>
            <person name="LaButti K."/>
            <person name="Lipzen A."/>
            <person name="Morin E."/>
            <person name="Grigoriev I.V."/>
            <person name="Henrissat B."/>
            <person name="Lindahl B."/>
            <person name="Martin F."/>
        </authorList>
    </citation>
    <scope>NUCLEOTIDE SEQUENCE</scope>
    <source>
        <strain evidence="2">JB14</strain>
    </source>
</reference>
<feature type="region of interest" description="Disordered" evidence="1">
    <location>
        <begin position="365"/>
        <end position="410"/>
    </location>
</feature>
<dbReference type="EMBL" id="ML769779">
    <property type="protein sequence ID" value="KAE9387816.1"/>
    <property type="molecule type" value="Genomic_DNA"/>
</dbReference>
<proteinExistence type="predicted"/>
<evidence type="ECO:0000256" key="1">
    <source>
        <dbReference type="SAM" id="MobiDB-lite"/>
    </source>
</evidence>
<organism evidence="2 3">
    <name type="scientific">Gymnopus androsaceus JB14</name>
    <dbReference type="NCBI Taxonomy" id="1447944"/>
    <lineage>
        <taxon>Eukaryota</taxon>
        <taxon>Fungi</taxon>
        <taxon>Dikarya</taxon>
        <taxon>Basidiomycota</taxon>
        <taxon>Agaricomycotina</taxon>
        <taxon>Agaricomycetes</taxon>
        <taxon>Agaricomycetidae</taxon>
        <taxon>Agaricales</taxon>
        <taxon>Marasmiineae</taxon>
        <taxon>Omphalotaceae</taxon>
        <taxon>Gymnopus</taxon>
    </lineage>
</organism>
<keyword evidence="3" id="KW-1185">Reference proteome</keyword>
<dbReference type="AlphaFoldDB" id="A0A6A4GQW3"/>
<sequence>MSNAASDSTGNPLAVVNVVSDILLIIFIHGFKGDNDTFGKFPERLQHVLTETIPNSTVECIVFPVYETKGVLNEAVVRFSDWLTELTVTKEVAHGGGAGKAKIVLCGHSMGGLLAADSILEFYKTRPDTSAPLWPKIVGCISFDTPYYGLHPYVFKNSASKAAEYANAAKSVGSAIWSSFSASSSASGTSTPVAAITAPPVSESGWSKWAPALYTVGGAVVAGAAAGGAYWRREDLGVGYSWATDHMKYVRNLWDEEALKRRVNELIEIEQTEGLLFRTFYTLLPAIPLVHNLDRTFMILPNTDKRAMAHFVPAVNNTAADELQAHTGMFAAHSNDGYYKLGLETAGFVREAIMLGRGVLGPEANVIPEQEKAETERPDETETNVNPEQEKAETETERPDETEQLSPAQA</sequence>
<dbReference type="InterPro" id="IPR029058">
    <property type="entry name" value="AB_hydrolase_fold"/>
</dbReference>
<gene>
    <name evidence="2" type="ORF">BT96DRAFT_890897</name>
</gene>
<evidence type="ECO:0000313" key="3">
    <source>
        <dbReference type="Proteomes" id="UP000799118"/>
    </source>
</evidence>